<feature type="transmembrane region" description="Helical" evidence="1">
    <location>
        <begin position="17"/>
        <end position="35"/>
    </location>
</feature>
<keyword evidence="1" id="KW-0472">Membrane</keyword>
<dbReference type="AlphaFoldDB" id="A0A1Y2G9P1"/>
<keyword evidence="3" id="KW-1185">Reference proteome</keyword>
<keyword evidence="1" id="KW-1133">Transmembrane helix</keyword>
<gene>
    <name evidence="2" type="ORF">BCR41DRAFT_374647</name>
</gene>
<feature type="transmembrane region" description="Helical" evidence="1">
    <location>
        <begin position="41"/>
        <end position="63"/>
    </location>
</feature>
<keyword evidence="1" id="KW-0812">Transmembrane</keyword>
<comment type="caution">
    <text evidence="2">The sequence shown here is derived from an EMBL/GenBank/DDBJ whole genome shotgun (WGS) entry which is preliminary data.</text>
</comment>
<evidence type="ECO:0000256" key="1">
    <source>
        <dbReference type="SAM" id="Phobius"/>
    </source>
</evidence>
<accession>A0A1Y2G9P1</accession>
<dbReference type="Proteomes" id="UP000193648">
    <property type="component" value="Unassembled WGS sequence"/>
</dbReference>
<evidence type="ECO:0000313" key="2">
    <source>
        <dbReference type="EMBL" id="ORZ04976.1"/>
    </source>
</evidence>
<proteinExistence type="predicted"/>
<dbReference type="InParanoid" id="A0A1Y2G9P1"/>
<dbReference type="RefSeq" id="XP_021876840.1">
    <property type="nucleotide sequence ID" value="XM_022026886.1"/>
</dbReference>
<name>A0A1Y2G9P1_9FUNG</name>
<dbReference type="GeneID" id="33568729"/>
<sequence>MGIALLGKTLLQTKRRCWLNLLPTLWNLVFANLIFKIGSPPFSFFFLYYAHVITFLSLSFYIAQPLCLIDIVNTLFSVRSASPCYGCEDRSEKVFQFRKPWILLPSTWNKPKPIGQRTLRLLWRYAWTLRVLSIAYNGLT</sequence>
<evidence type="ECO:0000313" key="3">
    <source>
        <dbReference type="Proteomes" id="UP000193648"/>
    </source>
</evidence>
<dbReference type="EMBL" id="MCFF01000053">
    <property type="protein sequence ID" value="ORZ04976.1"/>
    <property type="molecule type" value="Genomic_DNA"/>
</dbReference>
<organism evidence="2 3">
    <name type="scientific">Lobosporangium transversale</name>
    <dbReference type="NCBI Taxonomy" id="64571"/>
    <lineage>
        <taxon>Eukaryota</taxon>
        <taxon>Fungi</taxon>
        <taxon>Fungi incertae sedis</taxon>
        <taxon>Mucoromycota</taxon>
        <taxon>Mortierellomycotina</taxon>
        <taxon>Mortierellomycetes</taxon>
        <taxon>Mortierellales</taxon>
        <taxon>Mortierellaceae</taxon>
        <taxon>Lobosporangium</taxon>
    </lineage>
</organism>
<reference evidence="2 3" key="1">
    <citation type="submission" date="2016-07" db="EMBL/GenBank/DDBJ databases">
        <title>Pervasive Adenine N6-methylation of Active Genes in Fungi.</title>
        <authorList>
            <consortium name="DOE Joint Genome Institute"/>
            <person name="Mondo S.J."/>
            <person name="Dannebaum R.O."/>
            <person name="Kuo R.C."/>
            <person name="Labutti K."/>
            <person name="Haridas S."/>
            <person name="Kuo A."/>
            <person name="Salamov A."/>
            <person name="Ahrendt S.R."/>
            <person name="Lipzen A."/>
            <person name="Sullivan W."/>
            <person name="Andreopoulos W.B."/>
            <person name="Clum A."/>
            <person name="Lindquist E."/>
            <person name="Daum C."/>
            <person name="Ramamoorthy G.K."/>
            <person name="Gryganskyi A."/>
            <person name="Culley D."/>
            <person name="Magnuson J.K."/>
            <person name="James T.Y."/>
            <person name="O'Malley M.A."/>
            <person name="Stajich J.E."/>
            <person name="Spatafora J.W."/>
            <person name="Visel A."/>
            <person name="Grigoriev I.V."/>
        </authorList>
    </citation>
    <scope>NUCLEOTIDE SEQUENCE [LARGE SCALE GENOMIC DNA]</scope>
    <source>
        <strain evidence="2 3">NRRL 3116</strain>
    </source>
</reference>
<protein>
    <submittedName>
        <fullName evidence="2">Uncharacterized protein</fullName>
    </submittedName>
</protein>